<dbReference type="PANTHER" id="PTHR11846">
    <property type="entry name" value="ADENYLOSUCCINATE SYNTHETASE"/>
    <property type="match status" value="1"/>
</dbReference>
<comment type="function">
    <text evidence="8">Plays an important role in the de novo pathway of purine nucleotide biosynthesis. Catalyzes the first committed step in the biosynthesis of AMP from IMP.</text>
</comment>
<dbReference type="GO" id="GO:0004019">
    <property type="term" value="F:adenylosuccinate synthase activity"/>
    <property type="evidence" value="ECO:0007669"/>
    <property type="project" value="UniProtKB-UniRule"/>
</dbReference>
<dbReference type="InterPro" id="IPR042111">
    <property type="entry name" value="Adenylosuccinate_synth_dom3"/>
</dbReference>
<reference evidence="11 12" key="1">
    <citation type="submission" date="2019-06" db="EMBL/GenBank/DDBJ databases">
        <title>Genome sequence of Litorilinea aerophila BAA-2444.</title>
        <authorList>
            <person name="Maclea K.S."/>
            <person name="Maurais E.G."/>
            <person name="Iannazzi L.C."/>
        </authorList>
    </citation>
    <scope>NUCLEOTIDE SEQUENCE [LARGE SCALE GENOMIC DNA]</scope>
    <source>
        <strain evidence="11 12">ATCC BAA-2444</strain>
    </source>
</reference>
<feature type="active site" description="Proton acceptor" evidence="8">
    <location>
        <position position="13"/>
    </location>
</feature>
<feature type="binding site" description="in other chain" evidence="8">
    <location>
        <position position="237"/>
    </location>
    <ligand>
        <name>IMP</name>
        <dbReference type="ChEBI" id="CHEBI:58053"/>
        <note>ligand shared between dimeric partners</note>
    </ligand>
</feature>
<keyword evidence="12" id="KW-1185">Reference proteome</keyword>
<dbReference type="Pfam" id="PF00709">
    <property type="entry name" value="Adenylsucc_synt"/>
    <property type="match status" value="1"/>
</dbReference>
<keyword evidence="6 8" id="KW-0460">Magnesium</keyword>
<evidence type="ECO:0000256" key="9">
    <source>
        <dbReference type="PROSITE-ProRule" id="PRU10134"/>
    </source>
</evidence>
<dbReference type="Proteomes" id="UP000317371">
    <property type="component" value="Unassembled WGS sequence"/>
</dbReference>
<dbReference type="FunCoup" id="A0A540V9M4">
    <property type="interactions" value="525"/>
</dbReference>
<feature type="binding site" evidence="8">
    <location>
        <position position="40"/>
    </location>
    <ligand>
        <name>Mg(2+)</name>
        <dbReference type="ChEBI" id="CHEBI:18420"/>
    </ligand>
</feature>
<gene>
    <name evidence="8" type="primary">purA</name>
    <name evidence="11" type="ORF">FKZ61_21150</name>
</gene>
<comment type="caution">
    <text evidence="11">The sequence shown here is derived from an EMBL/GenBank/DDBJ whole genome shotgun (WGS) entry which is preliminary data.</text>
</comment>
<keyword evidence="2 8" id="KW-0436">Ligase</keyword>
<evidence type="ECO:0000313" key="12">
    <source>
        <dbReference type="Proteomes" id="UP000317371"/>
    </source>
</evidence>
<comment type="pathway">
    <text evidence="8 10">Purine metabolism; AMP biosynthesis via de novo pathway; AMP from IMP: step 1/2.</text>
</comment>
<dbReference type="SMART" id="SM00788">
    <property type="entry name" value="Adenylsucc_synt"/>
    <property type="match status" value="1"/>
</dbReference>
<dbReference type="PROSITE" id="PS00513">
    <property type="entry name" value="ADENYLOSUCCIN_SYN_2"/>
    <property type="match status" value="1"/>
</dbReference>
<dbReference type="PROSITE" id="PS01266">
    <property type="entry name" value="ADENYLOSUCCIN_SYN_1"/>
    <property type="match status" value="1"/>
</dbReference>
<evidence type="ECO:0000256" key="3">
    <source>
        <dbReference type="ARBA" id="ARBA00022723"/>
    </source>
</evidence>
<evidence type="ECO:0000256" key="2">
    <source>
        <dbReference type="ARBA" id="ARBA00022598"/>
    </source>
</evidence>
<dbReference type="InterPro" id="IPR001114">
    <property type="entry name" value="Adenylosuccinate_synthetase"/>
</dbReference>
<dbReference type="EC" id="6.3.4.4" evidence="8 10"/>
<keyword evidence="4 8" id="KW-0547">Nucleotide-binding</keyword>
<dbReference type="NCBIfam" id="NF002223">
    <property type="entry name" value="PRK01117.1"/>
    <property type="match status" value="1"/>
</dbReference>
<feature type="binding site" evidence="8">
    <location>
        <begin position="40"/>
        <end position="42"/>
    </location>
    <ligand>
        <name>GTP</name>
        <dbReference type="ChEBI" id="CHEBI:37565"/>
    </ligand>
</feature>
<dbReference type="Gene3D" id="3.90.170.10">
    <property type="entry name" value="Adenylosuccinate Synthetase, subunit A, domain 3"/>
    <property type="match status" value="1"/>
</dbReference>
<keyword evidence="3 8" id="KW-0479">Metal-binding</keyword>
<feature type="binding site" description="in other chain" evidence="8">
    <location>
        <position position="128"/>
    </location>
    <ligand>
        <name>IMP</name>
        <dbReference type="ChEBI" id="CHEBI:58053"/>
        <note>ligand shared between dimeric partners</note>
    </ligand>
</feature>
<dbReference type="RefSeq" id="WP_141612161.1">
    <property type="nucleotide sequence ID" value="NZ_VIGC02000039.1"/>
</dbReference>
<feature type="binding site" evidence="8">
    <location>
        <begin position="329"/>
        <end position="331"/>
    </location>
    <ligand>
        <name>GTP</name>
        <dbReference type="ChEBI" id="CHEBI:37565"/>
    </ligand>
</feature>
<dbReference type="InParanoid" id="A0A540V9M4"/>
<dbReference type="HAMAP" id="MF_00011">
    <property type="entry name" value="Adenylosucc_synth"/>
    <property type="match status" value="1"/>
</dbReference>
<evidence type="ECO:0000256" key="10">
    <source>
        <dbReference type="RuleBase" id="RU000520"/>
    </source>
</evidence>
<protein>
    <recommendedName>
        <fullName evidence="8 10">Adenylosuccinate synthetase</fullName>
        <shortName evidence="8">AMPSase</shortName>
        <shortName evidence="8">AdSS</shortName>
        <ecNumber evidence="8 10">6.3.4.4</ecNumber>
    </recommendedName>
    <alternativeName>
        <fullName evidence="8">IMP--aspartate ligase</fullName>
    </alternativeName>
</protein>
<evidence type="ECO:0000256" key="7">
    <source>
        <dbReference type="ARBA" id="ARBA00023134"/>
    </source>
</evidence>
<feature type="binding site" evidence="8">
    <location>
        <position position="142"/>
    </location>
    <ligand>
        <name>IMP</name>
        <dbReference type="ChEBI" id="CHEBI:58053"/>
        <note>ligand shared between dimeric partners</note>
    </ligand>
</feature>
<dbReference type="GO" id="GO:0044208">
    <property type="term" value="P:'de novo' AMP biosynthetic process"/>
    <property type="evidence" value="ECO:0007669"/>
    <property type="project" value="UniProtKB-UniRule"/>
</dbReference>
<feature type="binding site" evidence="8">
    <location>
        <begin position="297"/>
        <end position="303"/>
    </location>
    <ligand>
        <name>substrate</name>
    </ligand>
</feature>
<organism evidence="11 12">
    <name type="scientific">Litorilinea aerophila</name>
    <dbReference type="NCBI Taxonomy" id="1204385"/>
    <lineage>
        <taxon>Bacteria</taxon>
        <taxon>Bacillati</taxon>
        <taxon>Chloroflexota</taxon>
        <taxon>Caldilineae</taxon>
        <taxon>Caldilineales</taxon>
        <taxon>Caldilineaceae</taxon>
        <taxon>Litorilinea</taxon>
    </lineage>
</organism>
<dbReference type="FunFam" id="1.10.300.10:FF:000001">
    <property type="entry name" value="Adenylosuccinate synthetase"/>
    <property type="match status" value="1"/>
</dbReference>
<evidence type="ECO:0000256" key="8">
    <source>
        <dbReference type="HAMAP-Rule" id="MF_00011"/>
    </source>
</evidence>
<dbReference type="OrthoDB" id="9807553at2"/>
<proteinExistence type="inferred from homology"/>
<comment type="subunit">
    <text evidence="1 8">Homodimer.</text>
</comment>
<dbReference type="GO" id="GO:0000287">
    <property type="term" value="F:magnesium ion binding"/>
    <property type="evidence" value="ECO:0007669"/>
    <property type="project" value="UniProtKB-UniRule"/>
</dbReference>
<feature type="active site" description="Proton donor" evidence="8">
    <location>
        <position position="41"/>
    </location>
</feature>
<feature type="binding site" evidence="8">
    <location>
        <position position="303"/>
    </location>
    <ligand>
        <name>GTP</name>
        <dbReference type="ChEBI" id="CHEBI:37565"/>
    </ligand>
</feature>
<comment type="catalytic activity">
    <reaction evidence="8 10">
        <text>IMP + L-aspartate + GTP = N(6)-(1,2-dicarboxyethyl)-AMP + GDP + phosphate + 2 H(+)</text>
        <dbReference type="Rhea" id="RHEA:15753"/>
        <dbReference type="ChEBI" id="CHEBI:15378"/>
        <dbReference type="ChEBI" id="CHEBI:29991"/>
        <dbReference type="ChEBI" id="CHEBI:37565"/>
        <dbReference type="ChEBI" id="CHEBI:43474"/>
        <dbReference type="ChEBI" id="CHEBI:57567"/>
        <dbReference type="ChEBI" id="CHEBI:58053"/>
        <dbReference type="ChEBI" id="CHEBI:58189"/>
        <dbReference type="EC" id="6.3.4.4"/>
    </reaction>
</comment>
<comment type="similarity">
    <text evidence="8 10">Belongs to the adenylosuccinate synthetase family.</text>
</comment>
<feature type="binding site" evidence="8">
    <location>
        <position position="13"/>
    </location>
    <ligand>
        <name>Mg(2+)</name>
        <dbReference type="ChEBI" id="CHEBI:18420"/>
    </ligand>
</feature>
<dbReference type="Gene3D" id="3.40.440.10">
    <property type="entry name" value="Adenylosuccinate Synthetase, subunit A, domain 1"/>
    <property type="match status" value="1"/>
</dbReference>
<evidence type="ECO:0000256" key="1">
    <source>
        <dbReference type="ARBA" id="ARBA00011738"/>
    </source>
</evidence>
<feature type="binding site" evidence="8">
    <location>
        <begin position="12"/>
        <end position="18"/>
    </location>
    <ligand>
        <name>GTP</name>
        <dbReference type="ChEBI" id="CHEBI:37565"/>
    </ligand>
</feature>
<dbReference type="InterPro" id="IPR018220">
    <property type="entry name" value="Adenylosuccin_syn_GTP-bd"/>
</dbReference>
<feature type="active site" evidence="9">
    <location>
        <position position="139"/>
    </location>
</feature>
<dbReference type="Gene3D" id="1.10.300.10">
    <property type="entry name" value="Adenylosuccinate Synthetase, subunit A, domain 2"/>
    <property type="match status" value="1"/>
</dbReference>
<evidence type="ECO:0000256" key="4">
    <source>
        <dbReference type="ARBA" id="ARBA00022741"/>
    </source>
</evidence>
<dbReference type="PANTHER" id="PTHR11846:SF0">
    <property type="entry name" value="ADENYLOSUCCINATE SYNTHETASE"/>
    <property type="match status" value="1"/>
</dbReference>
<evidence type="ECO:0000256" key="5">
    <source>
        <dbReference type="ARBA" id="ARBA00022755"/>
    </source>
</evidence>
<dbReference type="UniPathway" id="UPA00075">
    <property type="reaction ID" value="UER00335"/>
</dbReference>
<keyword evidence="5 8" id="KW-0658">Purine biosynthesis</keyword>
<name>A0A540V9M4_9CHLR</name>
<keyword evidence="8" id="KW-0963">Cytoplasm</keyword>
<dbReference type="EMBL" id="VIGC01000039">
    <property type="protein sequence ID" value="TQE93459.1"/>
    <property type="molecule type" value="Genomic_DNA"/>
</dbReference>
<dbReference type="FunFam" id="3.90.170.10:FF:000001">
    <property type="entry name" value="Adenylosuccinate synthetase"/>
    <property type="match status" value="1"/>
</dbReference>
<dbReference type="SUPFAM" id="SSF52540">
    <property type="entry name" value="P-loop containing nucleoside triphosphate hydrolases"/>
    <property type="match status" value="1"/>
</dbReference>
<sequence>MSVTAVVGAQWGDEGKGRIIDYLAQQADVVIRFQGGDNAGHTVINQYGKHALHLIPSGIFNPNTQNIIGSGCVVNPGALLDEMAQLEAAGVDLSNLWISARAQMVMPYHRLLDELEEAARGEDTIGTTKRGIGPAYADKAARAGLRIGDLLQPEWLESRLDNALRTVNRKIEILGGEPVDGQELYELCMAYRQKLATRIVDTVPLLRRAVQERRSILLEGQLGVMRDLDWGIYPYVTSSNPTAAYASSGAGLPARAIDRVIGVVKAYSTAVGDGPFPVELHDADGERLRELGGEYGATTGRPRRCGWFDGVAIGYAAWLNGMTGLAITKLDVLDTFETIKICVGYRLPSGEVITDSMPDTPVLFQVTPVYEEWPGWQTSTQACRRWADLPPAAQAYIRRLSELAGVKVDYVSVGPERDQMFEVDAVFTTAAAPASR</sequence>
<dbReference type="GO" id="GO:0005737">
    <property type="term" value="C:cytoplasm"/>
    <property type="evidence" value="ECO:0007669"/>
    <property type="project" value="UniProtKB-SubCell"/>
</dbReference>
<dbReference type="AlphaFoldDB" id="A0A540V9M4"/>
<dbReference type="InterPro" id="IPR042110">
    <property type="entry name" value="Adenylosuccinate_synth_dom2"/>
</dbReference>
<dbReference type="GO" id="GO:0005525">
    <property type="term" value="F:GTP binding"/>
    <property type="evidence" value="ECO:0007669"/>
    <property type="project" value="UniProtKB-UniRule"/>
</dbReference>
<dbReference type="InterPro" id="IPR042109">
    <property type="entry name" value="Adenylosuccinate_synth_dom1"/>
</dbReference>
<feature type="binding site" description="in other chain" evidence="8">
    <location>
        <begin position="13"/>
        <end position="16"/>
    </location>
    <ligand>
        <name>IMP</name>
        <dbReference type="ChEBI" id="CHEBI:58053"/>
        <note>ligand shared between dimeric partners</note>
    </ligand>
</feature>
<comment type="cofactor">
    <cofactor evidence="8">
        <name>Mg(2+)</name>
        <dbReference type="ChEBI" id="CHEBI:18420"/>
    </cofactor>
    <text evidence="8">Binds 1 Mg(2+) ion per subunit.</text>
</comment>
<evidence type="ECO:0000313" key="11">
    <source>
        <dbReference type="EMBL" id="TQE93459.1"/>
    </source>
</evidence>
<feature type="binding site" evidence="8">
    <location>
        <begin position="412"/>
        <end position="414"/>
    </location>
    <ligand>
        <name>GTP</name>
        <dbReference type="ChEBI" id="CHEBI:37565"/>
    </ligand>
</feature>
<accession>A0A540V9M4</accession>
<feature type="binding site" description="in other chain" evidence="8">
    <location>
        <position position="301"/>
    </location>
    <ligand>
        <name>IMP</name>
        <dbReference type="ChEBI" id="CHEBI:58053"/>
        <note>ligand shared between dimeric partners</note>
    </ligand>
</feature>
<keyword evidence="7 8" id="KW-0342">GTP-binding</keyword>
<feature type="binding site" description="in other chain" evidence="8">
    <location>
        <begin position="38"/>
        <end position="41"/>
    </location>
    <ligand>
        <name>IMP</name>
        <dbReference type="ChEBI" id="CHEBI:58053"/>
        <note>ligand shared between dimeric partners</note>
    </ligand>
</feature>
<dbReference type="InterPro" id="IPR033128">
    <property type="entry name" value="Adenylosuccin_syn_Lys_AS"/>
</dbReference>
<comment type="caution">
    <text evidence="8">Lacks conserved residue(s) required for the propagation of feature annotation.</text>
</comment>
<dbReference type="GO" id="GO:0046040">
    <property type="term" value="P:IMP metabolic process"/>
    <property type="evidence" value="ECO:0007669"/>
    <property type="project" value="TreeGrafter"/>
</dbReference>
<dbReference type="InterPro" id="IPR027417">
    <property type="entry name" value="P-loop_NTPase"/>
</dbReference>
<dbReference type="CDD" id="cd03108">
    <property type="entry name" value="AdSS"/>
    <property type="match status" value="1"/>
</dbReference>
<dbReference type="NCBIfam" id="TIGR00184">
    <property type="entry name" value="purA"/>
    <property type="match status" value="1"/>
</dbReference>
<comment type="subcellular location">
    <subcellularLocation>
        <location evidence="8">Cytoplasm</location>
    </subcellularLocation>
</comment>
<evidence type="ECO:0000256" key="6">
    <source>
        <dbReference type="ARBA" id="ARBA00022842"/>
    </source>
</evidence>